<feature type="transmembrane region" description="Helical" evidence="2">
    <location>
        <begin position="21"/>
        <end position="43"/>
    </location>
</feature>
<evidence type="ECO:0000313" key="3">
    <source>
        <dbReference type="EMBL" id="USE81725.1"/>
    </source>
</evidence>
<dbReference type="RefSeq" id="WP_252253933.1">
    <property type="nucleotide sequence ID" value="NZ_CP098736.1"/>
</dbReference>
<gene>
    <name evidence="3" type="ORF">NDR89_26065</name>
</gene>
<dbReference type="Proteomes" id="UP001056648">
    <property type="component" value="Chromosome 2"/>
</dbReference>
<organism evidence="3 4">
    <name type="scientific">Cupriavidus gilardii</name>
    <dbReference type="NCBI Taxonomy" id="82541"/>
    <lineage>
        <taxon>Bacteria</taxon>
        <taxon>Pseudomonadati</taxon>
        <taxon>Pseudomonadota</taxon>
        <taxon>Betaproteobacteria</taxon>
        <taxon>Burkholderiales</taxon>
        <taxon>Burkholderiaceae</taxon>
        <taxon>Cupriavidus</taxon>
    </lineage>
</organism>
<feature type="compositionally biased region" description="Low complexity" evidence="1">
    <location>
        <begin position="138"/>
        <end position="147"/>
    </location>
</feature>
<sequence>MLAGPRRPEPPVTPDAKRARRLRWAVALAVVLIAHAVVLIGLVRMPGPLIPLDAVDTPALEAILLPPKPVAVAPTPPPRPRRPPPKPTPAPAATPEPAPAPEPAPGPPAPAEGPPLATSPGGAGSVAAGGGAGGTGPGSAPAPAPADALRYAAPPSATLRYASFVNGVENPDGTIRWQHAGGRYQLSVETRMLWFRFAFHSTGALGEQGLAPERYVEERRKRSQVTRFDRAANAIVFESRGGQAPLPEGAQDRFSVFLQLVGLVRGNPQRYAAPGATETFQVADTSDVEPMRVQYVGEEDIETGAGFVRAKHFIRLPRRADDRRRVEVWLAESVGWMPVKLRQTEPDGTQIDLVLRGAGP</sequence>
<accession>A0ABY4VXJ5</accession>
<evidence type="ECO:0000256" key="2">
    <source>
        <dbReference type="SAM" id="Phobius"/>
    </source>
</evidence>
<name>A0ABY4VXJ5_9BURK</name>
<feature type="compositionally biased region" description="Pro residues" evidence="1">
    <location>
        <begin position="85"/>
        <end position="113"/>
    </location>
</feature>
<reference evidence="3" key="1">
    <citation type="submission" date="2022-06" db="EMBL/GenBank/DDBJ databases">
        <title>Complete genome sequence and characterization of Cupriavidus gilardii QJ1 isolated from contaminating cells.</title>
        <authorList>
            <person name="Qi J."/>
        </authorList>
    </citation>
    <scope>NUCLEOTIDE SEQUENCE</scope>
    <source>
        <strain evidence="3">QJ1</strain>
    </source>
</reference>
<evidence type="ECO:0000256" key="1">
    <source>
        <dbReference type="SAM" id="MobiDB-lite"/>
    </source>
</evidence>
<dbReference type="Pfam" id="PF11306">
    <property type="entry name" value="DUF3108"/>
    <property type="match status" value="1"/>
</dbReference>
<dbReference type="EMBL" id="CP098736">
    <property type="protein sequence ID" value="USE81725.1"/>
    <property type="molecule type" value="Genomic_DNA"/>
</dbReference>
<feature type="region of interest" description="Disordered" evidence="1">
    <location>
        <begin position="69"/>
        <end position="147"/>
    </location>
</feature>
<keyword evidence="4" id="KW-1185">Reference proteome</keyword>
<keyword evidence="2" id="KW-1133">Transmembrane helix</keyword>
<keyword evidence="2" id="KW-0812">Transmembrane</keyword>
<protein>
    <submittedName>
        <fullName evidence="3">DUF3108 domain-containing protein</fullName>
    </submittedName>
</protein>
<feature type="compositionally biased region" description="Pro residues" evidence="1">
    <location>
        <begin position="69"/>
        <end position="78"/>
    </location>
</feature>
<proteinExistence type="predicted"/>
<evidence type="ECO:0000313" key="4">
    <source>
        <dbReference type="Proteomes" id="UP001056648"/>
    </source>
</evidence>
<keyword evidence="2" id="KW-0472">Membrane</keyword>
<feature type="compositionally biased region" description="Gly residues" evidence="1">
    <location>
        <begin position="121"/>
        <end position="137"/>
    </location>
</feature>
<dbReference type="InterPro" id="IPR021457">
    <property type="entry name" value="DUF3108"/>
</dbReference>